<organism evidence="1 2">
    <name type="scientific">Kluyvera ascorbata</name>
    <dbReference type="NCBI Taxonomy" id="51288"/>
    <lineage>
        <taxon>Bacteria</taxon>
        <taxon>Pseudomonadati</taxon>
        <taxon>Pseudomonadota</taxon>
        <taxon>Gammaproteobacteria</taxon>
        <taxon>Enterobacterales</taxon>
        <taxon>Enterobacteriaceae</taxon>
        <taxon>Kluyvera</taxon>
    </lineage>
</organism>
<protein>
    <submittedName>
        <fullName evidence="1">DNA-binding protein</fullName>
    </submittedName>
</protein>
<name>A0A3N2S1X5_9ENTR</name>
<gene>
    <name evidence="1" type="ORF">EB837_12385</name>
</gene>
<dbReference type="AlphaFoldDB" id="A0A3N2S1X5"/>
<dbReference type="RefSeq" id="WP_123651414.1">
    <property type="nucleotide sequence ID" value="NZ_JAXOAR010000001.1"/>
</dbReference>
<comment type="caution">
    <text evidence="1">The sequence shown here is derived from an EMBL/GenBank/DDBJ whole genome shotgun (WGS) entry which is preliminary data.</text>
</comment>
<dbReference type="Proteomes" id="UP000268051">
    <property type="component" value="Unassembled WGS sequence"/>
</dbReference>
<evidence type="ECO:0000313" key="2">
    <source>
        <dbReference type="Proteomes" id="UP000268051"/>
    </source>
</evidence>
<evidence type="ECO:0000313" key="1">
    <source>
        <dbReference type="EMBL" id="ROU13717.1"/>
    </source>
</evidence>
<reference evidence="1 2" key="1">
    <citation type="submission" date="2018-10" db="EMBL/GenBank/DDBJ databases">
        <title>Horizontal transference of carbapenem resistance between Klebsiella pneumoniae and Kluyvera ascorbata during abdominal infection: a case report.</title>
        <authorList>
            <person name="Raro O.H.F."/>
            <person name="Lima-Morales D."/>
            <person name="Barth A.L."/>
            <person name="Paim T.G.S."/>
            <person name="Mott M.P."/>
            <person name="Riche C.V.W."/>
            <person name="Teixeira U.F."/>
            <person name="Waechter F."/>
            <person name="Dias C.A.G."/>
        </authorList>
    </citation>
    <scope>NUCLEOTIDE SEQUENCE [LARGE SCALE GENOMIC DNA]</scope>
    <source>
        <strain evidence="1 2">OT2</strain>
    </source>
</reference>
<dbReference type="GO" id="GO:0003677">
    <property type="term" value="F:DNA binding"/>
    <property type="evidence" value="ECO:0007669"/>
    <property type="project" value="UniProtKB-KW"/>
</dbReference>
<accession>A0A3N2S1X5</accession>
<dbReference type="EMBL" id="RHFN01000011">
    <property type="protein sequence ID" value="ROU13717.1"/>
    <property type="molecule type" value="Genomic_DNA"/>
</dbReference>
<sequence>MTRKQRKKGKDWCRAELIVIHQCSGNMRVKQIGQLIGRTESAVRTKAREFGINLRLRGRFHQSVKYPAADVELARELHAEGIALSEIAEKLELPAGMVKQYVYLERRVQA</sequence>
<proteinExistence type="predicted"/>
<dbReference type="OrthoDB" id="6628135at2"/>
<keyword evidence="1" id="KW-0238">DNA-binding</keyword>